<dbReference type="EMBL" id="JAGIZQ010000003">
    <property type="protein sequence ID" value="KAH6636856.1"/>
    <property type="molecule type" value="Genomic_DNA"/>
</dbReference>
<proteinExistence type="predicted"/>
<keyword evidence="2" id="KW-1185">Reference proteome</keyword>
<sequence>MVATRRGWYSTVGRREGKGRTYLASGCRNRRARETKANNGRMERELKTPRPHSRDSLLTNLHLLHVRPQGQELSLPRPRPISRPPTPSMPCSWHGPSHQLHAHSFGMHATIDDAGVPDSKRQADISQSSADPVCAEPSGVRGRLVARERLYEPIMGKRPRRPILRTARGGHTIPRSRRTDVRHGSRQHPLADSWTGGHHGPALSRSKGATDSHS</sequence>
<evidence type="ECO:0000313" key="1">
    <source>
        <dbReference type="EMBL" id="KAH6636856.1"/>
    </source>
</evidence>
<accession>A0ACB7PCD2</accession>
<gene>
    <name evidence="1" type="ORF">F5144DRAFT_198533</name>
</gene>
<comment type="caution">
    <text evidence="1">The sequence shown here is derived from an EMBL/GenBank/DDBJ whole genome shotgun (WGS) entry which is preliminary data.</text>
</comment>
<protein>
    <submittedName>
        <fullName evidence="1">Uncharacterized protein</fullName>
    </submittedName>
</protein>
<organism evidence="1 2">
    <name type="scientific">Chaetomium tenue</name>
    <dbReference type="NCBI Taxonomy" id="1854479"/>
    <lineage>
        <taxon>Eukaryota</taxon>
        <taxon>Fungi</taxon>
        <taxon>Dikarya</taxon>
        <taxon>Ascomycota</taxon>
        <taxon>Pezizomycotina</taxon>
        <taxon>Sordariomycetes</taxon>
        <taxon>Sordariomycetidae</taxon>
        <taxon>Sordariales</taxon>
        <taxon>Chaetomiaceae</taxon>
        <taxon>Chaetomium</taxon>
    </lineage>
</organism>
<name>A0ACB7PCD2_9PEZI</name>
<evidence type="ECO:0000313" key="2">
    <source>
        <dbReference type="Proteomes" id="UP000724584"/>
    </source>
</evidence>
<reference evidence="1 2" key="1">
    <citation type="journal article" date="2021" name="Nat. Commun.">
        <title>Genetic determinants of endophytism in the Arabidopsis root mycobiome.</title>
        <authorList>
            <person name="Mesny F."/>
            <person name="Miyauchi S."/>
            <person name="Thiergart T."/>
            <person name="Pickel B."/>
            <person name="Atanasova L."/>
            <person name="Karlsson M."/>
            <person name="Huettel B."/>
            <person name="Barry K.W."/>
            <person name="Haridas S."/>
            <person name="Chen C."/>
            <person name="Bauer D."/>
            <person name="Andreopoulos W."/>
            <person name="Pangilinan J."/>
            <person name="LaButti K."/>
            <person name="Riley R."/>
            <person name="Lipzen A."/>
            <person name="Clum A."/>
            <person name="Drula E."/>
            <person name="Henrissat B."/>
            <person name="Kohler A."/>
            <person name="Grigoriev I.V."/>
            <person name="Martin F.M."/>
            <person name="Hacquard S."/>
        </authorList>
    </citation>
    <scope>NUCLEOTIDE SEQUENCE [LARGE SCALE GENOMIC DNA]</scope>
    <source>
        <strain evidence="1 2">MPI-SDFR-AT-0079</strain>
    </source>
</reference>
<dbReference type="Proteomes" id="UP000724584">
    <property type="component" value="Unassembled WGS sequence"/>
</dbReference>